<gene>
    <name evidence="2" type="ORF">GCM10009533_41870</name>
</gene>
<name>A0ABN1DAV5_SACER</name>
<evidence type="ECO:0000313" key="3">
    <source>
        <dbReference type="Proteomes" id="UP001500729"/>
    </source>
</evidence>
<dbReference type="Proteomes" id="UP001500729">
    <property type="component" value="Unassembled WGS sequence"/>
</dbReference>
<protein>
    <recommendedName>
        <fullName evidence="4">Integral membrane protein</fullName>
    </recommendedName>
</protein>
<feature type="transmembrane region" description="Helical" evidence="1">
    <location>
        <begin position="69"/>
        <end position="88"/>
    </location>
</feature>
<keyword evidence="1" id="KW-0472">Membrane</keyword>
<dbReference type="InterPro" id="IPR033458">
    <property type="entry name" value="DUF5134"/>
</dbReference>
<feature type="transmembrane region" description="Helical" evidence="1">
    <location>
        <begin position="150"/>
        <end position="169"/>
    </location>
</feature>
<dbReference type="EMBL" id="BAAAGS010000029">
    <property type="protein sequence ID" value="GAA0538320.1"/>
    <property type="molecule type" value="Genomic_DNA"/>
</dbReference>
<feature type="transmembrane region" description="Helical" evidence="1">
    <location>
        <begin position="95"/>
        <end position="114"/>
    </location>
</feature>
<comment type="caution">
    <text evidence="2">The sequence shown here is derived from an EMBL/GenBank/DDBJ whole genome shotgun (WGS) entry which is preliminary data.</text>
</comment>
<dbReference type="Pfam" id="PF17197">
    <property type="entry name" value="DUF5134"/>
    <property type="match status" value="1"/>
</dbReference>
<sequence length="220" mass="23263">MGGPAWLRWCLLAVIGTFTLLALVRQVSGLWRVEGGRAMAVDFPVAFTHVLMGVGLCALLLPGPGAAMAVWWQALFLAGAVWTCVLAYRGLGGVALYAHLLVIDLAMFYLFAAVRAPDAGPAPQVRPVEPTAPAHPHDAPLFDIRVIDGGGTVIALPLVALVLAAYFVLRAGYSATDLVTGRDEESADPASVPPPFSARLDHATALVMQLGLAYMFFTLL</sequence>
<evidence type="ECO:0000313" key="2">
    <source>
        <dbReference type="EMBL" id="GAA0538320.1"/>
    </source>
</evidence>
<organism evidence="2 3">
    <name type="scientific">Saccharopolyspora erythraea</name>
    <name type="common">Streptomyces erythraeus</name>
    <dbReference type="NCBI Taxonomy" id="1836"/>
    <lineage>
        <taxon>Bacteria</taxon>
        <taxon>Bacillati</taxon>
        <taxon>Actinomycetota</taxon>
        <taxon>Actinomycetes</taxon>
        <taxon>Pseudonocardiales</taxon>
        <taxon>Pseudonocardiaceae</taxon>
        <taxon>Saccharopolyspora</taxon>
    </lineage>
</organism>
<reference evidence="2 3" key="1">
    <citation type="journal article" date="2019" name="Int. J. Syst. Evol. Microbiol.">
        <title>The Global Catalogue of Microorganisms (GCM) 10K type strain sequencing project: providing services to taxonomists for standard genome sequencing and annotation.</title>
        <authorList>
            <consortium name="The Broad Institute Genomics Platform"/>
            <consortium name="The Broad Institute Genome Sequencing Center for Infectious Disease"/>
            <person name="Wu L."/>
            <person name="Ma J."/>
        </authorList>
    </citation>
    <scope>NUCLEOTIDE SEQUENCE [LARGE SCALE GENOMIC DNA]</scope>
    <source>
        <strain evidence="2 3">JCM 10303</strain>
    </source>
</reference>
<feature type="transmembrane region" description="Helical" evidence="1">
    <location>
        <begin position="6"/>
        <end position="24"/>
    </location>
</feature>
<evidence type="ECO:0008006" key="4">
    <source>
        <dbReference type="Google" id="ProtNLM"/>
    </source>
</evidence>
<evidence type="ECO:0000256" key="1">
    <source>
        <dbReference type="SAM" id="Phobius"/>
    </source>
</evidence>
<keyword evidence="1" id="KW-1133">Transmembrane helix</keyword>
<dbReference type="RefSeq" id="WP_009946079.1">
    <property type="nucleotide sequence ID" value="NZ_CP069353.1"/>
</dbReference>
<proteinExistence type="predicted"/>
<accession>A0ABN1DAV5</accession>
<feature type="transmembrane region" description="Helical" evidence="1">
    <location>
        <begin position="45"/>
        <end position="63"/>
    </location>
</feature>
<keyword evidence="3" id="KW-1185">Reference proteome</keyword>
<keyword evidence="1" id="KW-0812">Transmembrane</keyword>